<evidence type="ECO:0000313" key="2">
    <source>
        <dbReference type="Proteomes" id="UP001418222"/>
    </source>
</evidence>
<keyword evidence="2" id="KW-1185">Reference proteome</keyword>
<dbReference type="PANTHER" id="PTHR33591">
    <property type="entry name" value="BETA-CAROTENE ISOMERASE D27"/>
    <property type="match status" value="1"/>
</dbReference>
<dbReference type="Proteomes" id="UP001418222">
    <property type="component" value="Unassembled WGS sequence"/>
</dbReference>
<evidence type="ECO:0008006" key="3">
    <source>
        <dbReference type="Google" id="ProtNLM"/>
    </source>
</evidence>
<comment type="caution">
    <text evidence="1">The sequence shown here is derived from an EMBL/GenBank/DDBJ whole genome shotgun (WGS) entry which is preliminary data.</text>
</comment>
<organism evidence="1 2">
    <name type="scientific">Platanthera zijinensis</name>
    <dbReference type="NCBI Taxonomy" id="2320716"/>
    <lineage>
        <taxon>Eukaryota</taxon>
        <taxon>Viridiplantae</taxon>
        <taxon>Streptophyta</taxon>
        <taxon>Embryophyta</taxon>
        <taxon>Tracheophyta</taxon>
        <taxon>Spermatophyta</taxon>
        <taxon>Magnoliopsida</taxon>
        <taxon>Liliopsida</taxon>
        <taxon>Asparagales</taxon>
        <taxon>Orchidaceae</taxon>
        <taxon>Orchidoideae</taxon>
        <taxon>Orchideae</taxon>
        <taxon>Orchidinae</taxon>
        <taxon>Platanthera</taxon>
    </lineage>
</organism>
<protein>
    <recommendedName>
        <fullName evidence="3">Retrotransposon gag domain-containing protein</fullName>
    </recommendedName>
</protein>
<dbReference type="PANTHER" id="PTHR33591:SF1">
    <property type="entry name" value="BETA-CAROTENE ISOMERASE D27, CHLOROPLASTIC"/>
    <property type="match status" value="1"/>
</dbReference>
<proteinExistence type="predicted"/>
<dbReference type="GO" id="GO:1901601">
    <property type="term" value="P:strigolactone biosynthetic process"/>
    <property type="evidence" value="ECO:0007669"/>
    <property type="project" value="TreeGrafter"/>
</dbReference>
<sequence>MKKKEERGYEGLVEAAAAISSRHEAIEQQSIVIEALNKAFPPVIFSMATDKEPSSPIKIFTRAFCELHDNIFPLVGGPLQDFEDQSCEIIFGQIPPADDQALKQPCYQTSCEEAPVRRAWKEVVVEEGERAYQGECCFSAHWTLDAKEIARAPSTRQAGTGSLFCELVLSAPVPEGFGDSFMSYYTRKDDPIQHLQWFEDTVSIRQVTNAFKCRLFVITFNGKARDWFHQLLSSTIYNFDDSCRSYLLRFSTSKRKKVVNALFLIK</sequence>
<accession>A0AAP0FYD8</accession>
<dbReference type="InterPro" id="IPR038938">
    <property type="entry name" value="D27-like"/>
</dbReference>
<name>A0AAP0FYD8_9ASPA</name>
<gene>
    <name evidence="1" type="ORF">KSP39_PZI019644</name>
</gene>
<dbReference type="GO" id="GO:0009536">
    <property type="term" value="C:plastid"/>
    <property type="evidence" value="ECO:0007669"/>
    <property type="project" value="TreeGrafter"/>
</dbReference>
<dbReference type="GO" id="GO:0016859">
    <property type="term" value="F:cis-trans isomerase activity"/>
    <property type="evidence" value="ECO:0007669"/>
    <property type="project" value="TreeGrafter"/>
</dbReference>
<reference evidence="1 2" key="1">
    <citation type="journal article" date="2022" name="Nat. Plants">
        <title>Genomes of leafy and leafless Platanthera orchids illuminate the evolution of mycoheterotrophy.</title>
        <authorList>
            <person name="Li M.H."/>
            <person name="Liu K.W."/>
            <person name="Li Z."/>
            <person name="Lu H.C."/>
            <person name="Ye Q.L."/>
            <person name="Zhang D."/>
            <person name="Wang J.Y."/>
            <person name="Li Y.F."/>
            <person name="Zhong Z.M."/>
            <person name="Liu X."/>
            <person name="Yu X."/>
            <person name="Liu D.K."/>
            <person name="Tu X.D."/>
            <person name="Liu B."/>
            <person name="Hao Y."/>
            <person name="Liao X.Y."/>
            <person name="Jiang Y.T."/>
            <person name="Sun W.H."/>
            <person name="Chen J."/>
            <person name="Chen Y.Q."/>
            <person name="Ai Y."/>
            <person name="Zhai J.W."/>
            <person name="Wu S.S."/>
            <person name="Zhou Z."/>
            <person name="Hsiao Y.Y."/>
            <person name="Wu W.L."/>
            <person name="Chen Y.Y."/>
            <person name="Lin Y.F."/>
            <person name="Hsu J.L."/>
            <person name="Li C.Y."/>
            <person name="Wang Z.W."/>
            <person name="Zhao X."/>
            <person name="Zhong W.Y."/>
            <person name="Ma X.K."/>
            <person name="Ma L."/>
            <person name="Huang J."/>
            <person name="Chen G.Z."/>
            <person name="Huang M.Z."/>
            <person name="Huang L."/>
            <person name="Peng D.H."/>
            <person name="Luo Y.B."/>
            <person name="Zou S.Q."/>
            <person name="Chen S.P."/>
            <person name="Lan S."/>
            <person name="Tsai W.C."/>
            <person name="Van de Peer Y."/>
            <person name="Liu Z.J."/>
        </authorList>
    </citation>
    <scope>NUCLEOTIDE SEQUENCE [LARGE SCALE GENOMIC DNA]</scope>
    <source>
        <strain evidence="1">Lor287</strain>
    </source>
</reference>
<evidence type="ECO:0000313" key="1">
    <source>
        <dbReference type="EMBL" id="KAK8924190.1"/>
    </source>
</evidence>
<dbReference type="EMBL" id="JBBWWQ010000017">
    <property type="protein sequence ID" value="KAK8924190.1"/>
    <property type="molecule type" value="Genomic_DNA"/>
</dbReference>
<dbReference type="AlphaFoldDB" id="A0AAP0FYD8"/>